<keyword evidence="2" id="KW-0812">Transmembrane</keyword>
<reference evidence="3 4" key="1">
    <citation type="journal article" date="2016" name="Nat. Commun.">
        <title>Thousands of microbial genomes shed light on interconnected biogeochemical processes in an aquifer system.</title>
        <authorList>
            <person name="Anantharaman K."/>
            <person name="Brown C.T."/>
            <person name="Hug L.A."/>
            <person name="Sharon I."/>
            <person name="Castelle C.J."/>
            <person name="Probst A.J."/>
            <person name="Thomas B.C."/>
            <person name="Singh A."/>
            <person name="Wilkins M.J."/>
            <person name="Karaoz U."/>
            <person name="Brodie E.L."/>
            <person name="Williams K.H."/>
            <person name="Hubbard S.S."/>
            <person name="Banfield J.F."/>
        </authorList>
    </citation>
    <scope>NUCLEOTIDE SEQUENCE [LARGE SCALE GENOMIC DNA]</scope>
</reference>
<dbReference type="STRING" id="1802591.A2113_02650"/>
<name>A0A1G1W3C8_9BACT</name>
<comment type="caution">
    <text evidence="3">The sequence shown here is derived from an EMBL/GenBank/DDBJ whole genome shotgun (WGS) entry which is preliminary data.</text>
</comment>
<sequence length="374" mass="43506">MLRPSQIILSYAKKKYVLIGLLALTLLLLISLVLYLTLFRQPYQADKTVQNTETKPSISQEKETNKASNCPGNTLEIGDWTDYFNTNLGFWVIYPKALSCSETSNGVVFSNKSKDEDKFVGIKILVEETKDTQSLENFLDKKYTLSQYPDYQSRKPEMEKIEIGGETGLILRIGVQLRIEERERIAWVKKGNKIYEFTAYNIGHTGSTGYSEESARIVDQILASFRFIEAITPVDLAETSDWPLYRNSKYNYGLKYPKALAEATSVEKSDNPDTDHFNIFREHQIQLEVQIQDPLRYQNPYPYDAKRLINLNNRIGYLTIDEPWSKRLVIKNKDFWYILSFRDGHYPPVRTNFYPSQQEFGKVFYQILSTFKFL</sequence>
<evidence type="ECO:0000256" key="2">
    <source>
        <dbReference type="SAM" id="Phobius"/>
    </source>
</evidence>
<dbReference type="Proteomes" id="UP000176299">
    <property type="component" value="Unassembled WGS sequence"/>
</dbReference>
<feature type="compositionally biased region" description="Polar residues" evidence="1">
    <location>
        <begin position="50"/>
        <end position="59"/>
    </location>
</feature>
<dbReference type="AlphaFoldDB" id="A0A1G1W3C8"/>
<evidence type="ECO:0000313" key="4">
    <source>
        <dbReference type="Proteomes" id="UP000176299"/>
    </source>
</evidence>
<evidence type="ECO:0000256" key="1">
    <source>
        <dbReference type="SAM" id="MobiDB-lite"/>
    </source>
</evidence>
<organism evidence="3 4">
    <name type="scientific">Candidatus Woykebacteria bacterium GWA1_44_8</name>
    <dbReference type="NCBI Taxonomy" id="1802591"/>
    <lineage>
        <taxon>Bacteria</taxon>
        <taxon>Candidatus Woykeibacteriota</taxon>
    </lineage>
</organism>
<protein>
    <submittedName>
        <fullName evidence="3">Uncharacterized protein</fullName>
    </submittedName>
</protein>
<gene>
    <name evidence="3" type="ORF">A2113_02650</name>
</gene>
<dbReference type="EMBL" id="MHCN01000009">
    <property type="protein sequence ID" value="OGY22084.1"/>
    <property type="molecule type" value="Genomic_DNA"/>
</dbReference>
<feature type="region of interest" description="Disordered" evidence="1">
    <location>
        <begin position="50"/>
        <end position="70"/>
    </location>
</feature>
<proteinExistence type="predicted"/>
<feature type="transmembrane region" description="Helical" evidence="2">
    <location>
        <begin position="16"/>
        <end position="38"/>
    </location>
</feature>
<keyword evidence="2" id="KW-0472">Membrane</keyword>
<accession>A0A1G1W3C8</accession>
<evidence type="ECO:0000313" key="3">
    <source>
        <dbReference type="EMBL" id="OGY22084.1"/>
    </source>
</evidence>
<keyword evidence="2" id="KW-1133">Transmembrane helix</keyword>